<feature type="transmembrane region" description="Helical" evidence="12">
    <location>
        <begin position="258"/>
        <end position="277"/>
    </location>
</feature>
<evidence type="ECO:0000313" key="13">
    <source>
        <dbReference type="EMBL" id="GIM29019.1"/>
    </source>
</evidence>
<keyword evidence="10 12" id="KW-0472">Membrane</keyword>
<keyword evidence="4" id="KW-0813">Transport</keyword>
<comment type="subcellular location">
    <subcellularLocation>
        <location evidence="2">Cell membrane</location>
        <topology evidence="2">Multi-pass membrane protein</topology>
    </subcellularLocation>
</comment>
<feature type="transmembrane region" description="Helical" evidence="12">
    <location>
        <begin position="194"/>
        <end position="216"/>
    </location>
</feature>
<dbReference type="CDD" id="cd13137">
    <property type="entry name" value="MATE_NorM_like"/>
    <property type="match status" value="1"/>
</dbReference>
<reference evidence="13" key="1">
    <citation type="submission" date="2021-03" db="EMBL/GenBank/DDBJ databases">
        <title>Taxonomic study of Clostridium polyendosporum from meadow-gley soil under rice.</title>
        <authorList>
            <person name="Kobayashi H."/>
            <person name="Tanizawa Y."/>
            <person name="Yagura M."/>
        </authorList>
    </citation>
    <scope>NUCLEOTIDE SEQUENCE</scope>
    <source>
        <strain evidence="13">JCM 30710</strain>
    </source>
</reference>
<dbReference type="PANTHER" id="PTHR43298">
    <property type="entry name" value="MULTIDRUG RESISTANCE PROTEIN NORM-RELATED"/>
    <property type="match status" value="1"/>
</dbReference>
<name>A0A919RZB4_9CLOT</name>
<keyword evidence="6" id="KW-1003">Cell membrane</keyword>
<evidence type="ECO:0000256" key="11">
    <source>
        <dbReference type="ARBA" id="ARBA00031636"/>
    </source>
</evidence>
<keyword evidence="5" id="KW-0050">Antiport</keyword>
<evidence type="ECO:0000256" key="1">
    <source>
        <dbReference type="ARBA" id="ARBA00003408"/>
    </source>
</evidence>
<evidence type="ECO:0000256" key="8">
    <source>
        <dbReference type="ARBA" id="ARBA00022989"/>
    </source>
</evidence>
<keyword evidence="7 12" id="KW-0812">Transmembrane</keyword>
<dbReference type="EMBL" id="BOPZ01000012">
    <property type="protein sequence ID" value="GIM29019.1"/>
    <property type="molecule type" value="Genomic_DNA"/>
</dbReference>
<comment type="caution">
    <text evidence="13">The sequence shown here is derived from an EMBL/GenBank/DDBJ whole genome shotgun (WGS) entry which is preliminary data.</text>
</comment>
<dbReference type="PIRSF" id="PIRSF006603">
    <property type="entry name" value="DinF"/>
    <property type="match status" value="1"/>
</dbReference>
<dbReference type="AlphaFoldDB" id="A0A919RZB4"/>
<feature type="transmembrane region" description="Helical" evidence="12">
    <location>
        <begin position="393"/>
        <end position="412"/>
    </location>
</feature>
<feature type="transmembrane region" description="Helical" evidence="12">
    <location>
        <begin position="132"/>
        <end position="150"/>
    </location>
</feature>
<evidence type="ECO:0000256" key="9">
    <source>
        <dbReference type="ARBA" id="ARBA00023065"/>
    </source>
</evidence>
<organism evidence="13 14">
    <name type="scientific">Clostridium polyendosporum</name>
    <dbReference type="NCBI Taxonomy" id="69208"/>
    <lineage>
        <taxon>Bacteria</taxon>
        <taxon>Bacillati</taxon>
        <taxon>Bacillota</taxon>
        <taxon>Clostridia</taxon>
        <taxon>Eubacteriales</taxon>
        <taxon>Clostridiaceae</taxon>
        <taxon>Clostridium</taxon>
    </lineage>
</organism>
<gene>
    <name evidence="13" type="ORF">CPJCM30710_16850</name>
</gene>
<sequence length="446" mass="48964">MKFNRKIVKDVLKLALPAVGEMTLYMMIWVFDTMMVGQYGGNLALSSVGLSSEILYTFSNILISCGISIGITSLVARNVGAKEYAMAEEYATLGFLTSLFISILFSLTFFLLSTHLLTAVGAEKQVVILGSVYMKITSIGIGFNMIMNALNAALRGFGNTKTPLLASIIVNIVNLSLDYILIFGKLGFPTLGTMGAAIATTTAQIIGFLFIVFYMYNVSSIKVRLKYIKDLNTSMLKGLFDLSIPSSFQEGAFSISRLLSNFFIVSLGSIAFAANQITTAIESISFMPGWGFAVAATALVGHKIGEKDYKGAKEYAYVSIFLATLVMTFCSMLFFLFPRTLISLFINSSEQEVIRLGALCLMIAAIEQPFIAISMVVGGALKGNGDTKSPLKVSIFTSWIIRVPLMFVIIYLLKLSVIYVWIITSIQWIIDGILIFIIFRRKHKNI</sequence>
<dbReference type="PANTHER" id="PTHR43298:SF4">
    <property type="entry name" value="DRUG_SODIUM ANTIPORTER"/>
    <property type="match status" value="1"/>
</dbReference>
<protein>
    <recommendedName>
        <fullName evidence="3">Probable multidrug resistance protein NorM</fullName>
    </recommendedName>
    <alternativeName>
        <fullName evidence="11">Multidrug-efflux transporter</fullName>
    </alternativeName>
</protein>
<evidence type="ECO:0000313" key="14">
    <source>
        <dbReference type="Proteomes" id="UP000679179"/>
    </source>
</evidence>
<evidence type="ECO:0000256" key="12">
    <source>
        <dbReference type="SAM" id="Phobius"/>
    </source>
</evidence>
<feature type="transmembrane region" description="Helical" evidence="12">
    <location>
        <begin position="314"/>
        <end position="336"/>
    </location>
</feature>
<dbReference type="GO" id="GO:0015297">
    <property type="term" value="F:antiporter activity"/>
    <property type="evidence" value="ECO:0007669"/>
    <property type="project" value="UniProtKB-KW"/>
</dbReference>
<evidence type="ECO:0000256" key="7">
    <source>
        <dbReference type="ARBA" id="ARBA00022692"/>
    </source>
</evidence>
<feature type="transmembrane region" description="Helical" evidence="12">
    <location>
        <begin position="54"/>
        <end position="78"/>
    </location>
</feature>
<dbReference type="InterPro" id="IPR050222">
    <property type="entry name" value="MATE_MdtK"/>
</dbReference>
<feature type="transmembrane region" description="Helical" evidence="12">
    <location>
        <begin position="356"/>
        <end position="381"/>
    </location>
</feature>
<dbReference type="GO" id="GO:0006811">
    <property type="term" value="P:monoatomic ion transport"/>
    <property type="evidence" value="ECO:0007669"/>
    <property type="project" value="UniProtKB-KW"/>
</dbReference>
<dbReference type="NCBIfam" id="TIGR00797">
    <property type="entry name" value="matE"/>
    <property type="match status" value="1"/>
</dbReference>
<evidence type="ECO:0000256" key="3">
    <source>
        <dbReference type="ARBA" id="ARBA00020268"/>
    </source>
</evidence>
<comment type="function">
    <text evidence="1">Multidrug efflux pump.</text>
</comment>
<proteinExistence type="predicted"/>
<keyword evidence="8 12" id="KW-1133">Transmembrane helix</keyword>
<dbReference type="Pfam" id="PF01554">
    <property type="entry name" value="MatE"/>
    <property type="match status" value="2"/>
</dbReference>
<accession>A0A919RZB4</accession>
<dbReference type="InterPro" id="IPR002528">
    <property type="entry name" value="MATE_fam"/>
</dbReference>
<evidence type="ECO:0000256" key="6">
    <source>
        <dbReference type="ARBA" id="ARBA00022475"/>
    </source>
</evidence>
<dbReference type="RefSeq" id="WP_212903735.1">
    <property type="nucleotide sequence ID" value="NZ_BOPZ01000012.1"/>
</dbReference>
<evidence type="ECO:0000256" key="5">
    <source>
        <dbReference type="ARBA" id="ARBA00022449"/>
    </source>
</evidence>
<evidence type="ECO:0000256" key="4">
    <source>
        <dbReference type="ARBA" id="ARBA00022448"/>
    </source>
</evidence>
<keyword evidence="9" id="KW-0406">Ion transport</keyword>
<feature type="transmembrane region" description="Helical" evidence="12">
    <location>
        <begin position="12"/>
        <end position="31"/>
    </location>
</feature>
<evidence type="ECO:0000256" key="10">
    <source>
        <dbReference type="ARBA" id="ARBA00023136"/>
    </source>
</evidence>
<keyword evidence="14" id="KW-1185">Reference proteome</keyword>
<evidence type="ECO:0000256" key="2">
    <source>
        <dbReference type="ARBA" id="ARBA00004651"/>
    </source>
</evidence>
<dbReference type="GO" id="GO:0005886">
    <property type="term" value="C:plasma membrane"/>
    <property type="evidence" value="ECO:0007669"/>
    <property type="project" value="UniProtKB-SubCell"/>
</dbReference>
<feature type="transmembrane region" description="Helical" evidence="12">
    <location>
        <begin position="162"/>
        <end position="182"/>
    </location>
</feature>
<feature type="transmembrane region" description="Helical" evidence="12">
    <location>
        <begin position="90"/>
        <end position="112"/>
    </location>
</feature>
<dbReference type="InterPro" id="IPR048279">
    <property type="entry name" value="MdtK-like"/>
</dbReference>
<feature type="transmembrane region" description="Helical" evidence="12">
    <location>
        <begin position="418"/>
        <end position="439"/>
    </location>
</feature>
<dbReference type="GO" id="GO:0042910">
    <property type="term" value="F:xenobiotic transmembrane transporter activity"/>
    <property type="evidence" value="ECO:0007669"/>
    <property type="project" value="InterPro"/>
</dbReference>
<dbReference type="Proteomes" id="UP000679179">
    <property type="component" value="Unassembled WGS sequence"/>
</dbReference>
<feature type="transmembrane region" description="Helical" evidence="12">
    <location>
        <begin position="283"/>
        <end position="302"/>
    </location>
</feature>